<evidence type="ECO:0000256" key="1">
    <source>
        <dbReference type="ARBA" id="ARBA00004604"/>
    </source>
</evidence>
<feature type="domain" description="Sof1-like protein" evidence="8">
    <location>
        <begin position="346"/>
        <end position="417"/>
    </location>
</feature>
<comment type="subcellular location">
    <subcellularLocation>
        <location evidence="1">Nucleus</location>
        <location evidence="1">Nucleolus</location>
    </subcellularLocation>
</comment>
<dbReference type="GO" id="GO:0032040">
    <property type="term" value="C:small-subunit processome"/>
    <property type="evidence" value="ECO:0007669"/>
    <property type="project" value="TreeGrafter"/>
</dbReference>
<evidence type="ECO:0000259" key="8">
    <source>
        <dbReference type="Pfam" id="PF04158"/>
    </source>
</evidence>
<dbReference type="PANTHER" id="PTHR22851:SF0">
    <property type="entry name" value="DDB1- AND CUL4-ASSOCIATED FACTOR 13"/>
    <property type="match status" value="1"/>
</dbReference>
<feature type="repeat" description="WD" evidence="7">
    <location>
        <begin position="313"/>
        <end position="354"/>
    </location>
</feature>
<keyword evidence="3 7" id="KW-0853">WD repeat</keyword>
<reference evidence="9" key="1">
    <citation type="journal article" date="2015" name="Parasitol. Res.">
        <title>Morphological and molecular characterization of Nosema pernyi, a microsporidian parasite in Antheraea pernyi.</title>
        <authorList>
            <person name="Wang Y."/>
            <person name="Liu W."/>
            <person name="Jiang Y."/>
            <person name="Huang L."/>
            <person name="Irfan M."/>
            <person name="Shi S."/>
            <person name="Yang R."/>
            <person name="Qin L."/>
        </authorList>
    </citation>
    <scope>NUCLEOTIDE SEQUENCE</scope>
</reference>
<dbReference type="Pfam" id="PF00400">
    <property type="entry name" value="WD40"/>
    <property type="match status" value="2"/>
</dbReference>
<protein>
    <submittedName>
        <fullName evidence="9">WD repeat and SOF domain-containing protein 1</fullName>
    </submittedName>
</protein>
<keyword evidence="5" id="KW-0539">Nucleus</keyword>
<dbReference type="AlphaFoldDB" id="A0A0N6W8D9"/>
<dbReference type="InterPro" id="IPR051733">
    <property type="entry name" value="WD_repeat_DCAF13/WDSOF1"/>
</dbReference>
<sequence length="421" mass="48979">MEDFKKKFINCPMKINTIYHSIEKSNKERKNDLHHTNFSRNDVHHPFIKEREVVRAMNYAKINRMMAKPFVGYLSFHKEGINMMAKHPTMPVFITASFDNEIVVSDLDTRTKLISRFFDSQIKGVGISTNNMSYFGFKKTVRSLEDDFAYDCKANVNNICVNDELYVATSQNIQIFDFEKPSSKQKLNFKDAQTLSTNPSFTHLLGFADNTKTYVADLRSNKVICEFEVGTRTDSISFSPAEGFMMCTANEDMNGYVHDLRRPDRPVNTLRGSIGALTAVRYNPSGTEICTGSYDKTIRIFRNNERKSRDVYYNKRMHNIYGLEYTNDGEYIVSGSDDGTIRIWRSEASRKTGTLNKQEKKSFAYGQQLIDKYKDIDEVDRINKHRFLPKIVKIKKKEQHEHYEALKRKEARRKDFESKLD</sequence>
<evidence type="ECO:0000313" key="9">
    <source>
        <dbReference type="EMBL" id="AJA32509.1"/>
    </source>
</evidence>
<dbReference type="SMART" id="SM00320">
    <property type="entry name" value="WD40"/>
    <property type="match status" value="4"/>
</dbReference>
<evidence type="ECO:0000256" key="6">
    <source>
        <dbReference type="ARBA" id="ARBA00023274"/>
    </source>
</evidence>
<dbReference type="Pfam" id="PF04158">
    <property type="entry name" value="Sof1"/>
    <property type="match status" value="1"/>
</dbReference>
<evidence type="ECO:0000256" key="5">
    <source>
        <dbReference type="ARBA" id="ARBA00023242"/>
    </source>
</evidence>
<evidence type="ECO:0000256" key="2">
    <source>
        <dbReference type="ARBA" id="ARBA00005649"/>
    </source>
</evidence>
<dbReference type="InterPro" id="IPR007287">
    <property type="entry name" value="Sof1"/>
</dbReference>
<dbReference type="PROSITE" id="PS50294">
    <property type="entry name" value="WD_REPEATS_REGION"/>
    <property type="match status" value="1"/>
</dbReference>
<keyword evidence="4" id="KW-0677">Repeat</keyword>
<evidence type="ECO:0000256" key="3">
    <source>
        <dbReference type="ARBA" id="ARBA00022574"/>
    </source>
</evidence>
<evidence type="ECO:0000256" key="7">
    <source>
        <dbReference type="PROSITE-ProRule" id="PRU00221"/>
    </source>
</evidence>
<accession>A0A0N6W8D9</accession>
<name>A0A0N6W8D9_9MICR</name>
<dbReference type="InterPro" id="IPR001680">
    <property type="entry name" value="WD40_rpt"/>
</dbReference>
<dbReference type="InterPro" id="IPR036322">
    <property type="entry name" value="WD40_repeat_dom_sf"/>
</dbReference>
<dbReference type="PROSITE" id="PS50082">
    <property type="entry name" value="WD_REPEATS_2"/>
    <property type="match status" value="2"/>
</dbReference>
<comment type="similarity">
    <text evidence="2">Belongs to the WD repeat DCAF13/WDSOF1 family.</text>
</comment>
<evidence type="ECO:0000256" key="4">
    <source>
        <dbReference type="ARBA" id="ARBA00022737"/>
    </source>
</evidence>
<proteinExistence type="evidence at transcript level"/>
<feature type="repeat" description="WD" evidence="7">
    <location>
        <begin position="270"/>
        <end position="301"/>
    </location>
</feature>
<dbReference type="GO" id="GO:0000462">
    <property type="term" value="P:maturation of SSU-rRNA from tricistronic rRNA transcript (SSU-rRNA, 5.8S rRNA, LSU-rRNA)"/>
    <property type="evidence" value="ECO:0007669"/>
    <property type="project" value="TreeGrafter"/>
</dbReference>
<keyword evidence="6" id="KW-0687">Ribonucleoprotein</keyword>
<organism evidence="9">
    <name type="scientific">Nosema pernyi</name>
    <dbReference type="NCBI Taxonomy" id="1112939"/>
    <lineage>
        <taxon>Eukaryota</taxon>
        <taxon>Fungi</taxon>
        <taxon>Fungi incertae sedis</taxon>
        <taxon>Microsporidia</taxon>
        <taxon>Nosematidae</taxon>
        <taxon>Nosema</taxon>
    </lineage>
</organism>
<dbReference type="InterPro" id="IPR015943">
    <property type="entry name" value="WD40/YVTN_repeat-like_dom_sf"/>
</dbReference>
<dbReference type="Gene3D" id="2.130.10.10">
    <property type="entry name" value="YVTN repeat-like/Quinoprotein amine dehydrogenase"/>
    <property type="match status" value="2"/>
</dbReference>
<dbReference type="SUPFAM" id="SSF50978">
    <property type="entry name" value="WD40 repeat-like"/>
    <property type="match status" value="1"/>
</dbReference>
<dbReference type="EMBL" id="KJ210781">
    <property type="protein sequence ID" value="AJA32509.1"/>
    <property type="molecule type" value="mRNA"/>
</dbReference>
<dbReference type="PANTHER" id="PTHR22851">
    <property type="entry name" value="U3 SMALL NUCLEOLAR RNA U3 SNORNA ASSOCIATED PROTEIN"/>
    <property type="match status" value="1"/>
</dbReference>